<comment type="caution">
    <text evidence="1">The sequence shown here is derived from an EMBL/GenBank/DDBJ whole genome shotgun (WGS) entry which is preliminary data.</text>
</comment>
<evidence type="ECO:0000313" key="2">
    <source>
        <dbReference type="Proteomes" id="UP000683360"/>
    </source>
</evidence>
<dbReference type="AlphaFoldDB" id="A0A8S3Q847"/>
<name>A0A8S3Q847_MYTED</name>
<dbReference type="EMBL" id="CAJPWZ010000368">
    <property type="protein sequence ID" value="CAG2191645.1"/>
    <property type="molecule type" value="Genomic_DNA"/>
</dbReference>
<keyword evidence="2" id="KW-1185">Reference proteome</keyword>
<dbReference type="Proteomes" id="UP000683360">
    <property type="component" value="Unassembled WGS sequence"/>
</dbReference>
<accession>A0A8S3Q847</accession>
<reference evidence="1" key="1">
    <citation type="submission" date="2021-03" db="EMBL/GenBank/DDBJ databases">
        <authorList>
            <person name="Bekaert M."/>
        </authorList>
    </citation>
    <scope>NUCLEOTIDE SEQUENCE</scope>
</reference>
<sequence length="313" mass="36521">MVKYLQHLIFGSYRYILDFYKQILNYLFLRRIFYDLEREHDITPDDCSTIGKCMLKEEEFGAEWKEVKVACKEPMHPGKCYNDKDEWLAGCSLKRCIKHPDGTFEEKTIERKYLAYIIVICVSTRCYYKREKKCYPVGTNKRVGCSRIECRLDATGKKASFVGTTTQCRSFGKCVDVGAIWFNKKRCIDQKCTKTVDEFGTELHRVERTRGCYIDGQCKEHLVEWKNSVCDTEKCFVTISNRNGPKVQIRHVKSGCKDSKGTCRDVKETWDEPSMDIDGTCPSSFKAVAKCRWYQMVVTYESKCSNDERSNRK</sequence>
<gene>
    <name evidence="1" type="ORF">MEDL_6824</name>
</gene>
<dbReference type="OrthoDB" id="6072039at2759"/>
<protein>
    <submittedName>
        <fullName evidence="1">Uncharacterized protein</fullName>
    </submittedName>
</protein>
<evidence type="ECO:0000313" key="1">
    <source>
        <dbReference type="EMBL" id="CAG2191645.1"/>
    </source>
</evidence>
<proteinExistence type="predicted"/>
<organism evidence="1 2">
    <name type="scientific">Mytilus edulis</name>
    <name type="common">Blue mussel</name>
    <dbReference type="NCBI Taxonomy" id="6550"/>
    <lineage>
        <taxon>Eukaryota</taxon>
        <taxon>Metazoa</taxon>
        <taxon>Spiralia</taxon>
        <taxon>Lophotrochozoa</taxon>
        <taxon>Mollusca</taxon>
        <taxon>Bivalvia</taxon>
        <taxon>Autobranchia</taxon>
        <taxon>Pteriomorphia</taxon>
        <taxon>Mytilida</taxon>
        <taxon>Mytiloidea</taxon>
        <taxon>Mytilidae</taxon>
        <taxon>Mytilinae</taxon>
        <taxon>Mytilus</taxon>
    </lineage>
</organism>